<dbReference type="FunFam" id="3.40.50.300:FF:001204">
    <property type="entry name" value="Small GTP-binding protein, putative"/>
    <property type="match status" value="1"/>
</dbReference>
<protein>
    <submittedName>
        <fullName evidence="4">Uncharacterized protein</fullName>
    </submittedName>
</protein>
<gene>
    <name evidence="4" type="ORF">FGO68_gene9466</name>
</gene>
<dbReference type="GO" id="GO:0003924">
    <property type="term" value="F:GTPase activity"/>
    <property type="evidence" value="ECO:0007669"/>
    <property type="project" value="InterPro"/>
</dbReference>
<proteinExistence type="predicted"/>
<evidence type="ECO:0000256" key="3">
    <source>
        <dbReference type="SAM" id="MobiDB-lite"/>
    </source>
</evidence>
<keyword evidence="5" id="KW-1185">Reference proteome</keyword>
<dbReference type="PROSITE" id="PS51421">
    <property type="entry name" value="RAS"/>
    <property type="match status" value="1"/>
</dbReference>
<organism evidence="4 5">
    <name type="scientific">Halteria grandinella</name>
    <dbReference type="NCBI Taxonomy" id="5974"/>
    <lineage>
        <taxon>Eukaryota</taxon>
        <taxon>Sar</taxon>
        <taxon>Alveolata</taxon>
        <taxon>Ciliophora</taxon>
        <taxon>Intramacronucleata</taxon>
        <taxon>Spirotrichea</taxon>
        <taxon>Stichotrichia</taxon>
        <taxon>Sporadotrichida</taxon>
        <taxon>Halteriidae</taxon>
        <taxon>Halteria</taxon>
    </lineage>
</organism>
<accession>A0A8J8NI97</accession>
<dbReference type="GO" id="GO:0005525">
    <property type="term" value="F:GTP binding"/>
    <property type="evidence" value="ECO:0007669"/>
    <property type="project" value="UniProtKB-KW"/>
</dbReference>
<dbReference type="SMART" id="SM00176">
    <property type="entry name" value="RAN"/>
    <property type="match status" value="1"/>
</dbReference>
<dbReference type="InterPro" id="IPR050227">
    <property type="entry name" value="Rab"/>
</dbReference>
<dbReference type="PANTHER" id="PTHR47977">
    <property type="entry name" value="RAS-RELATED PROTEIN RAB"/>
    <property type="match status" value="1"/>
</dbReference>
<feature type="compositionally biased region" description="Basic and acidic residues" evidence="3">
    <location>
        <begin position="176"/>
        <end position="190"/>
    </location>
</feature>
<feature type="compositionally biased region" description="Polar residues" evidence="3">
    <location>
        <begin position="196"/>
        <end position="205"/>
    </location>
</feature>
<dbReference type="SMART" id="SM00174">
    <property type="entry name" value="RHO"/>
    <property type="match status" value="1"/>
</dbReference>
<dbReference type="PROSITE" id="PS51420">
    <property type="entry name" value="RHO"/>
    <property type="match status" value="1"/>
</dbReference>
<dbReference type="PRINTS" id="PR00449">
    <property type="entry name" value="RASTRNSFRMNG"/>
</dbReference>
<sequence>MDELDLMMKVIVVGDGRIGKTCLITKFVNGIFQDEYKKTLGVDFLQKKHNVKELSEDVQFHIWDTAGQEEYNSLTRRYYKGSSACVICFSTTDRESFNHVEKWKQQVENEIGAVPMVIVQTKIDLCDNAAMTENEVAALGKHLQVPVFKACSKDGTMVNEIFEFIAVRYFTKSQKAGEQKEEQQQRKDVIKLGATEKSQGSSTPAEQKKKKWSFGKCSIL</sequence>
<dbReference type="Proteomes" id="UP000785679">
    <property type="component" value="Unassembled WGS sequence"/>
</dbReference>
<name>A0A8J8NI97_HALGN</name>
<comment type="caution">
    <text evidence="4">The sequence shown here is derived from an EMBL/GenBank/DDBJ whole genome shotgun (WGS) entry which is preliminary data.</text>
</comment>
<dbReference type="AlphaFoldDB" id="A0A8J8NI97"/>
<reference evidence="4" key="1">
    <citation type="submission" date="2019-06" db="EMBL/GenBank/DDBJ databases">
        <authorList>
            <person name="Zheng W."/>
        </authorList>
    </citation>
    <scope>NUCLEOTIDE SEQUENCE</scope>
    <source>
        <strain evidence="4">QDHG01</strain>
    </source>
</reference>
<dbReference type="InterPro" id="IPR005225">
    <property type="entry name" value="Small_GTP-bd"/>
</dbReference>
<dbReference type="Pfam" id="PF00071">
    <property type="entry name" value="Ras"/>
    <property type="match status" value="1"/>
</dbReference>
<feature type="region of interest" description="Disordered" evidence="3">
    <location>
        <begin position="176"/>
        <end position="220"/>
    </location>
</feature>
<dbReference type="InterPro" id="IPR001806">
    <property type="entry name" value="Small_GTPase"/>
</dbReference>
<dbReference type="EMBL" id="RRYP01015232">
    <property type="protein sequence ID" value="TNV75597.1"/>
    <property type="molecule type" value="Genomic_DNA"/>
</dbReference>
<dbReference type="SUPFAM" id="SSF52540">
    <property type="entry name" value="P-loop containing nucleoside triphosphate hydrolases"/>
    <property type="match status" value="1"/>
</dbReference>
<dbReference type="SMART" id="SM00175">
    <property type="entry name" value="RAB"/>
    <property type="match status" value="1"/>
</dbReference>
<keyword evidence="2" id="KW-0342">GTP-binding</keyword>
<dbReference type="InterPro" id="IPR027417">
    <property type="entry name" value="P-loop_NTPase"/>
</dbReference>
<dbReference type="Gene3D" id="3.40.50.300">
    <property type="entry name" value="P-loop containing nucleotide triphosphate hydrolases"/>
    <property type="match status" value="1"/>
</dbReference>
<dbReference type="NCBIfam" id="TIGR00231">
    <property type="entry name" value="small_GTP"/>
    <property type="match status" value="1"/>
</dbReference>
<dbReference type="PROSITE" id="PS51419">
    <property type="entry name" value="RAB"/>
    <property type="match status" value="1"/>
</dbReference>
<keyword evidence="1" id="KW-0547">Nucleotide-binding</keyword>
<dbReference type="OrthoDB" id="6585768at2759"/>
<evidence type="ECO:0000313" key="4">
    <source>
        <dbReference type="EMBL" id="TNV75597.1"/>
    </source>
</evidence>
<dbReference type="SMART" id="SM00173">
    <property type="entry name" value="RAS"/>
    <property type="match status" value="1"/>
</dbReference>
<evidence type="ECO:0000256" key="2">
    <source>
        <dbReference type="ARBA" id="ARBA00023134"/>
    </source>
</evidence>
<evidence type="ECO:0000256" key="1">
    <source>
        <dbReference type="ARBA" id="ARBA00022741"/>
    </source>
</evidence>
<evidence type="ECO:0000313" key="5">
    <source>
        <dbReference type="Proteomes" id="UP000785679"/>
    </source>
</evidence>